<sequence length="747" mass="81364">MTSKTASETPREHTMEVVVTSIHPSAAGDIILIGRDKFENLVRALVPGRLFADSPREGETWRISGSRRVHPVYGDQTYATVALPLLPSGKSIVRFLAVNPRFVGVGWATAELLWTRFGIALYDTIQSADVATLASVCGIERAATIVAEFAGFAENLEVFKELDKYGTSPQTAGAAARLWGRAAIAKIKSNPYSLTLLEPWSSVDDQALRMGVLKNDARRLVAGAEQALTTALKKGHMLLSRKEALRATQAVIGSGADPRRALHVAIESGLIVNVAEDSLQLRGCEFMEREIERQIGLRLKLARKVESDSILTTLRNLAALQRFELTDKQRDAVFMVASGSASILTGGAGTGKTAALRAIVECEEPIHDETSDARIRLVALSGRAARRMALATRKEAWTLARLLTAFDTGVRMEEGLIVFDEASMLDTPNVYRVLSKLGEDVRVLFVGDPGQLPPIGPGLPFQKLVTSPHVPQVKLDLVHRQAENTGIPFVASAIRHGSLPTFQTFDFAFAHRPGVFLVPCRTGDVPTAVRKVFRAMVGPPPRAGFADALWKRDVQIVTQINSGPAGARDLSRDIESEFMVKQVPVEDWGFHEGSRLIWLKNDYRKAPVVDAKGKAVIDPTTGEPRFNGFFNGSLGIPRLVDGRCLLSLDDGSSDFITRSDVEKLALGWAITIHKAQGSSFDTVIVPITPSPLLDRTMLYTAVTRAENTAVLVGDPDLIRETIESVARTTFRGCGLVFHIEPEAPYLT</sequence>
<reference evidence="5 6" key="1">
    <citation type="submission" date="2020-08" db="EMBL/GenBank/DDBJ databases">
        <title>Genomic Encyclopedia of Type Strains, Phase IV (KMG-IV): sequencing the most valuable type-strain genomes for metagenomic binning, comparative biology and taxonomic classification.</title>
        <authorList>
            <person name="Goeker M."/>
        </authorList>
    </citation>
    <scope>NUCLEOTIDE SEQUENCE [LARGE SCALE GENOMIC DNA]</scope>
    <source>
        <strain evidence="5 6">DSM 26438</strain>
    </source>
</reference>
<organism evidence="5 6">
    <name type="scientific">Rhizobium skierniewicense</name>
    <dbReference type="NCBI Taxonomy" id="984260"/>
    <lineage>
        <taxon>Bacteria</taxon>
        <taxon>Pseudomonadati</taxon>
        <taxon>Pseudomonadota</taxon>
        <taxon>Alphaproteobacteria</taxon>
        <taxon>Hyphomicrobiales</taxon>
        <taxon>Rhizobiaceae</taxon>
        <taxon>Rhizobium/Agrobacterium group</taxon>
        <taxon>Rhizobium</taxon>
    </lineage>
</organism>
<dbReference type="GO" id="GO:0017116">
    <property type="term" value="F:single-stranded DNA helicase activity"/>
    <property type="evidence" value="ECO:0007669"/>
    <property type="project" value="TreeGrafter"/>
</dbReference>
<dbReference type="Pfam" id="PF13538">
    <property type="entry name" value="UvrD_C_2"/>
    <property type="match status" value="1"/>
</dbReference>
<dbReference type="SUPFAM" id="SSF52540">
    <property type="entry name" value="P-loop containing nucleoside triphosphate hydrolases"/>
    <property type="match status" value="2"/>
</dbReference>
<dbReference type="AlphaFoldDB" id="A0A7W6C9M2"/>
<keyword evidence="1" id="KW-0547">Nucleotide-binding</keyword>
<protein>
    <submittedName>
        <fullName evidence="5">Exodeoxyribonuclease V alpha subunit</fullName>
        <ecNumber evidence="5">3.1.11.5</ecNumber>
    </submittedName>
</protein>
<dbReference type="RefSeq" id="WP_183896870.1">
    <property type="nucleotide sequence ID" value="NZ_JACIDV010000008.1"/>
</dbReference>
<dbReference type="InterPro" id="IPR029493">
    <property type="entry name" value="RecD2-like_HHH"/>
</dbReference>
<dbReference type="Gene3D" id="3.40.50.300">
    <property type="entry name" value="P-loop containing nucleotide triphosphate hydrolases"/>
    <property type="match status" value="2"/>
</dbReference>
<dbReference type="GO" id="GO:0008854">
    <property type="term" value="F:exodeoxyribonuclease V activity"/>
    <property type="evidence" value="ECO:0007669"/>
    <property type="project" value="UniProtKB-EC"/>
</dbReference>
<dbReference type="InterPro" id="IPR027785">
    <property type="entry name" value="UvrD-like_helicase_C"/>
</dbReference>
<evidence type="ECO:0000256" key="2">
    <source>
        <dbReference type="ARBA" id="ARBA00022840"/>
    </source>
</evidence>
<dbReference type="InterPro" id="IPR027417">
    <property type="entry name" value="P-loop_NTPase"/>
</dbReference>
<dbReference type="Pfam" id="PF14490">
    <property type="entry name" value="HHH_RecD2"/>
    <property type="match status" value="1"/>
</dbReference>
<evidence type="ECO:0000259" key="4">
    <source>
        <dbReference type="Pfam" id="PF14490"/>
    </source>
</evidence>
<dbReference type="Gene3D" id="1.10.10.2220">
    <property type="match status" value="1"/>
</dbReference>
<dbReference type="Gene3D" id="2.30.30.940">
    <property type="match status" value="1"/>
</dbReference>
<dbReference type="CDD" id="cd17933">
    <property type="entry name" value="DEXSc_RecD-like"/>
    <property type="match status" value="1"/>
</dbReference>
<dbReference type="GO" id="GO:0005524">
    <property type="term" value="F:ATP binding"/>
    <property type="evidence" value="ECO:0007669"/>
    <property type="project" value="UniProtKB-KW"/>
</dbReference>
<name>A0A7W6C9M2_9HYPH</name>
<feature type="domain" description="ATP-dependent RecD2 DNA helicase-like helix-hairpin-helix" evidence="4">
    <location>
        <begin position="157"/>
        <end position="237"/>
    </location>
</feature>
<dbReference type="GO" id="GO:0006310">
    <property type="term" value="P:DNA recombination"/>
    <property type="evidence" value="ECO:0007669"/>
    <property type="project" value="TreeGrafter"/>
</dbReference>
<keyword evidence="2" id="KW-0067">ATP-binding</keyword>
<proteinExistence type="predicted"/>
<dbReference type="Proteomes" id="UP000565286">
    <property type="component" value="Unassembled WGS sequence"/>
</dbReference>
<dbReference type="CDD" id="cd18809">
    <property type="entry name" value="SF1_C_RecD"/>
    <property type="match status" value="1"/>
</dbReference>
<dbReference type="PANTHER" id="PTHR43788">
    <property type="entry name" value="DNA2/NAM7 HELICASE FAMILY MEMBER"/>
    <property type="match status" value="1"/>
</dbReference>
<evidence type="ECO:0000313" key="6">
    <source>
        <dbReference type="Proteomes" id="UP000565286"/>
    </source>
</evidence>
<evidence type="ECO:0000313" key="5">
    <source>
        <dbReference type="EMBL" id="MBB3946974.1"/>
    </source>
</evidence>
<comment type="caution">
    <text evidence="5">The sequence shown here is derived from an EMBL/GenBank/DDBJ whole genome shotgun (WGS) entry which is preliminary data.</text>
</comment>
<dbReference type="EMBL" id="JACIDV010000008">
    <property type="protein sequence ID" value="MBB3946974.1"/>
    <property type="molecule type" value="Genomic_DNA"/>
</dbReference>
<keyword evidence="6" id="KW-1185">Reference proteome</keyword>
<evidence type="ECO:0000259" key="3">
    <source>
        <dbReference type="Pfam" id="PF13538"/>
    </source>
</evidence>
<dbReference type="EC" id="3.1.11.5" evidence="5"/>
<dbReference type="PANTHER" id="PTHR43788:SF6">
    <property type="entry name" value="DNA HELICASE B"/>
    <property type="match status" value="1"/>
</dbReference>
<dbReference type="GO" id="GO:0009338">
    <property type="term" value="C:exodeoxyribonuclease V complex"/>
    <property type="evidence" value="ECO:0007669"/>
    <property type="project" value="TreeGrafter"/>
</dbReference>
<keyword evidence="5" id="KW-0378">Hydrolase</keyword>
<gene>
    <name evidence="5" type="ORF">GGQ73_002938</name>
</gene>
<accession>A0A7W6C9M2</accession>
<feature type="domain" description="UvrD-like helicase C-terminal" evidence="3">
    <location>
        <begin position="667"/>
        <end position="712"/>
    </location>
</feature>
<dbReference type="InterPro" id="IPR050534">
    <property type="entry name" value="Coronavir_polyprotein_1ab"/>
</dbReference>
<evidence type="ECO:0000256" key="1">
    <source>
        <dbReference type="ARBA" id="ARBA00022741"/>
    </source>
</evidence>
<dbReference type="Pfam" id="PF13604">
    <property type="entry name" value="AAA_30"/>
    <property type="match status" value="1"/>
</dbReference>